<reference evidence="2 3" key="1">
    <citation type="submission" date="2018-03" db="EMBL/GenBank/DDBJ databases">
        <title>Genomic Encyclopedia of Archaeal and Bacterial Type Strains, Phase II (KMG-II): from individual species to whole genera.</title>
        <authorList>
            <person name="Goeker M."/>
        </authorList>
    </citation>
    <scope>NUCLEOTIDE SEQUENCE [LARGE SCALE GENOMIC DNA]</scope>
    <source>
        <strain evidence="2 3">DSM 18107</strain>
    </source>
</reference>
<dbReference type="EMBL" id="PYGK01000008">
    <property type="protein sequence ID" value="PSL28110.1"/>
    <property type="molecule type" value="Genomic_DNA"/>
</dbReference>
<dbReference type="Proteomes" id="UP000240978">
    <property type="component" value="Unassembled WGS sequence"/>
</dbReference>
<evidence type="ECO:0000313" key="3">
    <source>
        <dbReference type="Proteomes" id="UP000240978"/>
    </source>
</evidence>
<organism evidence="2 3">
    <name type="scientific">Chitinophaga ginsengisoli</name>
    <dbReference type="NCBI Taxonomy" id="363837"/>
    <lineage>
        <taxon>Bacteria</taxon>
        <taxon>Pseudomonadati</taxon>
        <taxon>Bacteroidota</taxon>
        <taxon>Chitinophagia</taxon>
        <taxon>Chitinophagales</taxon>
        <taxon>Chitinophagaceae</taxon>
        <taxon>Chitinophaga</taxon>
    </lineage>
</organism>
<keyword evidence="1" id="KW-1133">Transmembrane helix</keyword>
<keyword evidence="3" id="KW-1185">Reference proteome</keyword>
<evidence type="ECO:0000256" key="1">
    <source>
        <dbReference type="SAM" id="Phobius"/>
    </source>
</evidence>
<name>A0A2P8G297_9BACT</name>
<accession>A0A2P8G297</accession>
<feature type="transmembrane region" description="Helical" evidence="1">
    <location>
        <begin position="38"/>
        <end position="54"/>
    </location>
</feature>
<proteinExistence type="predicted"/>
<keyword evidence="1" id="KW-0472">Membrane</keyword>
<dbReference type="AlphaFoldDB" id="A0A2P8G297"/>
<keyword evidence="1" id="KW-0812">Transmembrane</keyword>
<comment type="caution">
    <text evidence="2">The sequence shown here is derived from an EMBL/GenBank/DDBJ whole genome shotgun (WGS) entry which is preliminary data.</text>
</comment>
<evidence type="ECO:0000313" key="2">
    <source>
        <dbReference type="EMBL" id="PSL28110.1"/>
    </source>
</evidence>
<feature type="transmembrane region" description="Helical" evidence="1">
    <location>
        <begin position="12"/>
        <end position="32"/>
    </location>
</feature>
<sequence>MFMSNDKKSDIISFIFGTLTYAIPFIILSVIFRKDWDIFVVLTAITGGILLEIWDRYRARKRN</sequence>
<gene>
    <name evidence="2" type="ORF">CLV42_10829</name>
</gene>
<protein>
    <submittedName>
        <fullName evidence="2">Uncharacterized protein</fullName>
    </submittedName>
</protein>